<feature type="non-terminal residue" evidence="1">
    <location>
        <position position="1"/>
    </location>
</feature>
<reference evidence="1 2" key="1">
    <citation type="submission" date="2019-01" db="EMBL/GenBank/DDBJ databases">
        <authorList>
            <person name="Sayadi A."/>
        </authorList>
    </citation>
    <scope>NUCLEOTIDE SEQUENCE [LARGE SCALE GENOMIC DNA]</scope>
</reference>
<proteinExistence type="predicted"/>
<dbReference type="EMBL" id="CAACVG010013711">
    <property type="protein sequence ID" value="VEN62296.1"/>
    <property type="molecule type" value="Genomic_DNA"/>
</dbReference>
<accession>A0A653DQ10</accession>
<dbReference type="AlphaFoldDB" id="A0A653DQ10"/>
<keyword evidence="2" id="KW-1185">Reference proteome</keyword>
<name>A0A653DQ10_CALMS</name>
<evidence type="ECO:0000313" key="1">
    <source>
        <dbReference type="EMBL" id="VEN62296.1"/>
    </source>
</evidence>
<sequence length="48" mass="5634">ADISLSTRPEVVIVFREFFRDFVKCYQGKSVSKMCSFKFPNGLLEERK</sequence>
<protein>
    <submittedName>
        <fullName evidence="1">Uncharacterized protein</fullName>
    </submittedName>
</protein>
<organism evidence="1 2">
    <name type="scientific">Callosobruchus maculatus</name>
    <name type="common">Southern cowpea weevil</name>
    <name type="synonym">Pulse bruchid</name>
    <dbReference type="NCBI Taxonomy" id="64391"/>
    <lineage>
        <taxon>Eukaryota</taxon>
        <taxon>Metazoa</taxon>
        <taxon>Ecdysozoa</taxon>
        <taxon>Arthropoda</taxon>
        <taxon>Hexapoda</taxon>
        <taxon>Insecta</taxon>
        <taxon>Pterygota</taxon>
        <taxon>Neoptera</taxon>
        <taxon>Endopterygota</taxon>
        <taxon>Coleoptera</taxon>
        <taxon>Polyphaga</taxon>
        <taxon>Cucujiformia</taxon>
        <taxon>Chrysomeloidea</taxon>
        <taxon>Chrysomelidae</taxon>
        <taxon>Bruchinae</taxon>
        <taxon>Bruchini</taxon>
        <taxon>Callosobruchus</taxon>
    </lineage>
</organism>
<evidence type="ECO:0000313" key="2">
    <source>
        <dbReference type="Proteomes" id="UP000410492"/>
    </source>
</evidence>
<dbReference type="Proteomes" id="UP000410492">
    <property type="component" value="Unassembled WGS sequence"/>
</dbReference>
<gene>
    <name evidence="1" type="ORF">CALMAC_LOCUS19437</name>
</gene>